<keyword evidence="2" id="KW-1185">Reference proteome</keyword>
<dbReference type="Proteomes" id="UP000198211">
    <property type="component" value="Unassembled WGS sequence"/>
</dbReference>
<evidence type="ECO:0000313" key="1">
    <source>
        <dbReference type="EMBL" id="OWZ16362.1"/>
    </source>
</evidence>
<dbReference type="AlphaFoldDB" id="A0A225WFR6"/>
<organism evidence="1 2">
    <name type="scientific">Phytophthora megakarya</name>
    <dbReference type="NCBI Taxonomy" id="4795"/>
    <lineage>
        <taxon>Eukaryota</taxon>
        <taxon>Sar</taxon>
        <taxon>Stramenopiles</taxon>
        <taxon>Oomycota</taxon>
        <taxon>Peronosporomycetes</taxon>
        <taxon>Peronosporales</taxon>
        <taxon>Peronosporaceae</taxon>
        <taxon>Phytophthora</taxon>
    </lineage>
</organism>
<sequence>MTMYLKLNWDLETLADVPNAIERAKHISDVPRRLTRLHSLIVPDRSSQSIKIYPC</sequence>
<comment type="caution">
    <text evidence="1">The sequence shown here is derived from an EMBL/GenBank/DDBJ whole genome shotgun (WGS) entry which is preliminary data.</text>
</comment>
<proteinExistence type="predicted"/>
<reference evidence="2" key="1">
    <citation type="submission" date="2017-03" db="EMBL/GenBank/DDBJ databases">
        <title>Phytopthora megakarya and P. palmivora, two closely related causual agents of cacao black pod achieved similar genome size and gene model numbers by different mechanisms.</title>
        <authorList>
            <person name="Ali S."/>
            <person name="Shao J."/>
            <person name="Larry D.J."/>
            <person name="Kronmiller B."/>
            <person name="Shen D."/>
            <person name="Strem M.D."/>
            <person name="Melnick R.L."/>
            <person name="Guiltinan M.J."/>
            <person name="Tyler B.M."/>
            <person name="Meinhardt L.W."/>
            <person name="Bailey B.A."/>
        </authorList>
    </citation>
    <scope>NUCLEOTIDE SEQUENCE [LARGE SCALE GENOMIC DNA]</scope>
    <source>
        <strain evidence="2">zdho120</strain>
    </source>
</reference>
<dbReference type="EMBL" id="NBNE01000946">
    <property type="protein sequence ID" value="OWZ16362.1"/>
    <property type="molecule type" value="Genomic_DNA"/>
</dbReference>
<accession>A0A225WFR6</accession>
<evidence type="ECO:0000313" key="2">
    <source>
        <dbReference type="Proteomes" id="UP000198211"/>
    </source>
</evidence>
<gene>
    <name evidence="1" type="ORF">PHMEG_0009855</name>
</gene>
<protein>
    <submittedName>
        <fullName evidence="1">Uncharacterized protein</fullName>
    </submittedName>
</protein>
<name>A0A225WFR6_9STRA</name>